<dbReference type="Pfam" id="PF06218">
    <property type="entry name" value="NPR2"/>
    <property type="match status" value="2"/>
</dbReference>
<organism evidence="3 4">
    <name type="scientific">Meripilus lineatus</name>
    <dbReference type="NCBI Taxonomy" id="2056292"/>
    <lineage>
        <taxon>Eukaryota</taxon>
        <taxon>Fungi</taxon>
        <taxon>Dikarya</taxon>
        <taxon>Basidiomycota</taxon>
        <taxon>Agaricomycotina</taxon>
        <taxon>Agaricomycetes</taxon>
        <taxon>Polyporales</taxon>
        <taxon>Meripilaceae</taxon>
        <taxon>Meripilus</taxon>
    </lineage>
</organism>
<feature type="region of interest" description="Disordered" evidence="2">
    <location>
        <begin position="49"/>
        <end position="74"/>
    </location>
</feature>
<feature type="compositionally biased region" description="Polar residues" evidence="2">
    <location>
        <begin position="441"/>
        <end position="462"/>
    </location>
</feature>
<reference evidence="3" key="1">
    <citation type="submission" date="2022-07" db="EMBL/GenBank/DDBJ databases">
        <title>Genome Sequence of Physisporinus lineatus.</title>
        <authorList>
            <person name="Buettner E."/>
        </authorList>
    </citation>
    <scope>NUCLEOTIDE SEQUENCE</scope>
    <source>
        <strain evidence="3">VT162</strain>
    </source>
</reference>
<name>A0AAD5YP86_9APHY</name>
<accession>A0AAD5YP86</accession>
<dbReference type="AlphaFoldDB" id="A0AAD5YP86"/>
<feature type="region of interest" description="Disordered" evidence="2">
    <location>
        <begin position="322"/>
        <end position="396"/>
    </location>
</feature>
<dbReference type="GO" id="GO:0005774">
    <property type="term" value="C:vacuolar membrane"/>
    <property type="evidence" value="ECO:0007669"/>
    <property type="project" value="TreeGrafter"/>
</dbReference>
<dbReference type="GO" id="GO:1990130">
    <property type="term" value="C:GATOR1 complex"/>
    <property type="evidence" value="ECO:0007669"/>
    <property type="project" value="TreeGrafter"/>
</dbReference>
<dbReference type="PANTHER" id="PTHR12991">
    <property type="entry name" value="NITROGEN PERMEASE REGULATOR 2/TUMOR SUPPRESSOR CANDIDATE 4"/>
    <property type="match status" value="1"/>
</dbReference>
<evidence type="ECO:0000256" key="2">
    <source>
        <dbReference type="SAM" id="MobiDB-lite"/>
    </source>
</evidence>
<feature type="compositionally biased region" description="Low complexity" evidence="2">
    <location>
        <begin position="423"/>
        <end position="436"/>
    </location>
</feature>
<evidence type="ECO:0008006" key="5">
    <source>
        <dbReference type="Google" id="ProtNLM"/>
    </source>
</evidence>
<feature type="compositionally biased region" description="Polar residues" evidence="2">
    <location>
        <begin position="342"/>
        <end position="352"/>
    </location>
</feature>
<dbReference type="GO" id="GO:0005096">
    <property type="term" value="F:GTPase activator activity"/>
    <property type="evidence" value="ECO:0007669"/>
    <property type="project" value="TreeGrafter"/>
</dbReference>
<proteinExistence type="inferred from homology"/>
<gene>
    <name evidence="3" type="ORF">NLI96_g7</name>
</gene>
<dbReference type="Proteomes" id="UP001212997">
    <property type="component" value="Unassembled WGS sequence"/>
</dbReference>
<protein>
    <recommendedName>
        <fullName evidence="5">Nitrogen permease regulator 2</fullName>
    </recommendedName>
</protein>
<comment type="similarity">
    <text evidence="1">Belongs to the NPR2 family.</text>
</comment>
<dbReference type="InterPro" id="IPR009348">
    <property type="entry name" value="NPR2-like"/>
</dbReference>
<evidence type="ECO:0000313" key="3">
    <source>
        <dbReference type="EMBL" id="KAJ3492324.1"/>
    </source>
</evidence>
<comment type="caution">
    <text evidence="3">The sequence shown here is derived from an EMBL/GenBank/DDBJ whole genome shotgun (WGS) entry which is preliminary data.</text>
</comment>
<sequence length="561" mass="62054">MTDGASFLPRIESVFYATFDVLQGPKVVHQVPEGLIAVSTQSTGVASSQVSSNGLLSPSPVSPPARDGDPPLSRAPSVAIVTPPILQRVDSRITSPLIVSSKEESAFLSNAANSPSVYAILEQLYEDLNSYSETSIEIDQFNSIELKIFPFYPNPPQVKDWQVPLALINITRRVESNWDLTMVKVCQYIDGTNHVARIAQLAECDLDLTREAISHLLFYQVIMMIDIFQYSNVYVTRKSLQWLADAHHVREECGPYVTKPGREVPHWPRLLHLYSRFKPGKTVLEWMEEHDVLNVGVDVRRFTSFGVVKGFLRRVHRWPVLLPDPDNAPPPKPENNHFATMPSRQRGFSTLSLRPEPDQTKIRGRPQEALPTITSAGAELTPAKPTEAPYQPIRRTSAAETSLEQLRNREVQKSGGEWAPGPRASRLLRSGSTTSRDPVRNSISDLNTLNPLHSSPRINSLRLSPDPLSGNHDVAESGDSSGKSTIGATRPKLARSPSAPPSNLHHTASPFPPALLELLDGEHHTDELCTRFNVGWSLLEQWLVMAGQGQGNGDFGNNTIL</sequence>
<feature type="compositionally biased region" description="Polar residues" evidence="2">
    <location>
        <begin position="478"/>
        <end position="487"/>
    </location>
</feature>
<evidence type="ECO:0000256" key="1">
    <source>
        <dbReference type="ARBA" id="ARBA00008433"/>
    </source>
</evidence>
<dbReference type="GO" id="GO:0010508">
    <property type="term" value="P:positive regulation of autophagy"/>
    <property type="evidence" value="ECO:0007669"/>
    <property type="project" value="TreeGrafter"/>
</dbReference>
<dbReference type="GO" id="GO:1904262">
    <property type="term" value="P:negative regulation of TORC1 signaling"/>
    <property type="evidence" value="ECO:0007669"/>
    <property type="project" value="TreeGrafter"/>
</dbReference>
<keyword evidence="4" id="KW-1185">Reference proteome</keyword>
<dbReference type="EMBL" id="JANAWD010000001">
    <property type="protein sequence ID" value="KAJ3492324.1"/>
    <property type="molecule type" value="Genomic_DNA"/>
</dbReference>
<dbReference type="PANTHER" id="PTHR12991:SF10">
    <property type="entry name" value="GATOR COMPLEX PROTEIN NPRL2"/>
    <property type="match status" value="1"/>
</dbReference>
<feature type="region of interest" description="Disordered" evidence="2">
    <location>
        <begin position="409"/>
        <end position="508"/>
    </location>
</feature>
<evidence type="ECO:0000313" key="4">
    <source>
        <dbReference type="Proteomes" id="UP001212997"/>
    </source>
</evidence>